<sequence>MPSEEKYQTAAPNMHVTSNSDALILPPCPRPNYETKFDDWFTLEGCPNFDICPSCLDSIITPTEFRKYFKPASKRPLGTEIRCDFGSPWFRFAWLLTIKQKRGDLALLYALATLTETEKPCPGTLEAAGTWYTVTDDYNERVPNFRICSRDMKFLEALFPTLRSRITRTSSRDSRAKRLCSLRVQSSRFPKYIDLMVDIDSTAQRKRRKPDLGPLLNLIKENSYKPECNRDNIMLDQLWHFIPGLPEFTVCEECYEHIVYPHVRAGSSIAAKFNSTPTYAPGEDLPGPNLSSGNSCQLYSHRMRHIFAIAIEDNDIAYLVRKATERKKAELDLQGQHKRLKRLLEGRLGYGYHSGAADPVWIDQEMNRLAKLWKEWE</sequence>
<evidence type="ECO:0000313" key="1">
    <source>
        <dbReference type="EMBL" id="KAF2834653.1"/>
    </source>
</evidence>
<keyword evidence="2" id="KW-1185">Reference proteome</keyword>
<dbReference type="AlphaFoldDB" id="A0A9P4S1N4"/>
<protein>
    <submittedName>
        <fullName evidence="1">Uncharacterized protein</fullName>
    </submittedName>
</protein>
<name>A0A9P4S1N4_9PEZI</name>
<organism evidence="1 2">
    <name type="scientific">Patellaria atrata CBS 101060</name>
    <dbReference type="NCBI Taxonomy" id="1346257"/>
    <lineage>
        <taxon>Eukaryota</taxon>
        <taxon>Fungi</taxon>
        <taxon>Dikarya</taxon>
        <taxon>Ascomycota</taxon>
        <taxon>Pezizomycotina</taxon>
        <taxon>Dothideomycetes</taxon>
        <taxon>Dothideomycetes incertae sedis</taxon>
        <taxon>Patellariales</taxon>
        <taxon>Patellariaceae</taxon>
        <taxon>Patellaria</taxon>
    </lineage>
</organism>
<accession>A0A9P4S1N4</accession>
<proteinExistence type="predicted"/>
<dbReference type="EMBL" id="MU006116">
    <property type="protein sequence ID" value="KAF2834653.1"/>
    <property type="molecule type" value="Genomic_DNA"/>
</dbReference>
<dbReference type="Proteomes" id="UP000799429">
    <property type="component" value="Unassembled WGS sequence"/>
</dbReference>
<gene>
    <name evidence="1" type="ORF">M501DRAFT_1009086</name>
</gene>
<reference evidence="1" key="1">
    <citation type="journal article" date="2020" name="Stud. Mycol.">
        <title>101 Dothideomycetes genomes: a test case for predicting lifestyles and emergence of pathogens.</title>
        <authorList>
            <person name="Haridas S."/>
            <person name="Albert R."/>
            <person name="Binder M."/>
            <person name="Bloem J."/>
            <person name="Labutti K."/>
            <person name="Salamov A."/>
            <person name="Andreopoulos B."/>
            <person name="Baker S."/>
            <person name="Barry K."/>
            <person name="Bills G."/>
            <person name="Bluhm B."/>
            <person name="Cannon C."/>
            <person name="Castanera R."/>
            <person name="Culley D."/>
            <person name="Daum C."/>
            <person name="Ezra D."/>
            <person name="Gonzalez J."/>
            <person name="Henrissat B."/>
            <person name="Kuo A."/>
            <person name="Liang C."/>
            <person name="Lipzen A."/>
            <person name="Lutzoni F."/>
            <person name="Magnuson J."/>
            <person name="Mondo S."/>
            <person name="Nolan M."/>
            <person name="Ohm R."/>
            <person name="Pangilinan J."/>
            <person name="Park H.-J."/>
            <person name="Ramirez L."/>
            <person name="Alfaro M."/>
            <person name="Sun H."/>
            <person name="Tritt A."/>
            <person name="Yoshinaga Y."/>
            <person name="Zwiers L.-H."/>
            <person name="Turgeon B."/>
            <person name="Goodwin S."/>
            <person name="Spatafora J."/>
            <person name="Crous P."/>
            <person name="Grigoriev I."/>
        </authorList>
    </citation>
    <scope>NUCLEOTIDE SEQUENCE</scope>
    <source>
        <strain evidence="1">CBS 101060</strain>
    </source>
</reference>
<comment type="caution">
    <text evidence="1">The sequence shown here is derived from an EMBL/GenBank/DDBJ whole genome shotgun (WGS) entry which is preliminary data.</text>
</comment>
<evidence type="ECO:0000313" key="2">
    <source>
        <dbReference type="Proteomes" id="UP000799429"/>
    </source>
</evidence>
<dbReference type="OrthoDB" id="5296at2759"/>